<feature type="region of interest" description="Disordered" evidence="1">
    <location>
        <begin position="533"/>
        <end position="575"/>
    </location>
</feature>
<reference evidence="2 3" key="1">
    <citation type="submission" date="2017-08" db="EMBL/GenBank/DDBJ databases">
        <title>Acidophilic green algal genome provides insights into adaptation to an acidic environment.</title>
        <authorList>
            <person name="Hirooka S."/>
            <person name="Hirose Y."/>
            <person name="Kanesaki Y."/>
            <person name="Higuchi S."/>
            <person name="Fujiwara T."/>
            <person name="Onuma R."/>
            <person name="Era A."/>
            <person name="Ohbayashi R."/>
            <person name="Uzuka A."/>
            <person name="Nozaki H."/>
            <person name="Yoshikawa H."/>
            <person name="Miyagishima S.Y."/>
        </authorList>
    </citation>
    <scope>NUCLEOTIDE SEQUENCE [LARGE SCALE GENOMIC DNA]</scope>
    <source>
        <strain evidence="2 3">NIES-2499</strain>
    </source>
</reference>
<dbReference type="STRING" id="1157962.A0A250WUP3"/>
<sequence length="600" mass="64118">MKTTRLSEPGSSSNLKILRNSSSFSGRIVKAGCADLFSSTAGQEQRVSLPGSVIIGTDWLNRSKLSQTRPPCQLCSLDHYTCDLHLSHQSNCMDLTQDLDVLFKSQFKSENSALSSSNCLKAKCSRNIETSSLGKEGHPILWPSNTCHDSPLRFGCLPKSWDALQSHATDIGEGHGRWIHETAPSEISLFGPGLLLPHSRNCGNETATLLQGVVSHRHPRNLKISSELQDRCFTAAVRPQQKCLNPKAAGSTDNLTTVMDPKAAGSTDNLTTVMEANLLDARSCKESFHMAVIPYMALSHAVLSHGRDSMYGPLPCSPLKLDSGNMTGTLVSRIASTLTRTLTLTLTRLLLPNRQLQSNSSAVTPSIPSLVPTVHMLDGYEQGQGCYSPSRLQRHVTVDAVAIAPFRSSSATSAVMPGSARNPSGEPTLHFKRKPMKTSSLSSIFPKARLEAAAGTVMPREVSAAGTVMPREVSAAGTVMPREVSAAGTVMPREVSAAGTVMPREVSAAGTVMPREVSAAGTVMPREVSAAGTVMPREVSADGTVMPREVSADGTTRSGDYSPSRKSPKAFLKSSLCKDTSMSSLMSSLRIRRRESEGGA</sequence>
<gene>
    <name evidence="2" type="ORF">CEUSTIGMA_g2012.t1</name>
</gene>
<feature type="compositionally biased region" description="Polar residues" evidence="1">
    <location>
        <begin position="553"/>
        <end position="565"/>
    </location>
</feature>
<name>A0A250WUP3_9CHLO</name>
<dbReference type="OrthoDB" id="2157641at2759"/>
<evidence type="ECO:0000313" key="3">
    <source>
        <dbReference type="Proteomes" id="UP000232323"/>
    </source>
</evidence>
<evidence type="ECO:0000313" key="2">
    <source>
        <dbReference type="EMBL" id="GAX74563.1"/>
    </source>
</evidence>
<keyword evidence="3" id="KW-1185">Reference proteome</keyword>
<evidence type="ECO:0000256" key="1">
    <source>
        <dbReference type="SAM" id="MobiDB-lite"/>
    </source>
</evidence>
<dbReference type="EMBL" id="BEGY01000008">
    <property type="protein sequence ID" value="GAX74563.1"/>
    <property type="molecule type" value="Genomic_DNA"/>
</dbReference>
<accession>A0A250WUP3</accession>
<feature type="region of interest" description="Disordered" evidence="1">
    <location>
        <begin position="413"/>
        <end position="434"/>
    </location>
</feature>
<dbReference type="AlphaFoldDB" id="A0A250WUP3"/>
<organism evidence="2 3">
    <name type="scientific">Chlamydomonas eustigma</name>
    <dbReference type="NCBI Taxonomy" id="1157962"/>
    <lineage>
        <taxon>Eukaryota</taxon>
        <taxon>Viridiplantae</taxon>
        <taxon>Chlorophyta</taxon>
        <taxon>core chlorophytes</taxon>
        <taxon>Chlorophyceae</taxon>
        <taxon>CS clade</taxon>
        <taxon>Chlamydomonadales</taxon>
        <taxon>Chlamydomonadaceae</taxon>
        <taxon>Chlamydomonas</taxon>
    </lineage>
</organism>
<dbReference type="Proteomes" id="UP000232323">
    <property type="component" value="Unassembled WGS sequence"/>
</dbReference>
<proteinExistence type="predicted"/>
<comment type="caution">
    <text evidence="2">The sequence shown here is derived from an EMBL/GenBank/DDBJ whole genome shotgun (WGS) entry which is preliminary data.</text>
</comment>
<protein>
    <submittedName>
        <fullName evidence="2">Uncharacterized protein</fullName>
    </submittedName>
</protein>